<evidence type="ECO:0000313" key="3">
    <source>
        <dbReference type="Proteomes" id="UP000002439"/>
    </source>
</evidence>
<dbReference type="InterPro" id="IPR002934">
    <property type="entry name" value="Polymerase_NTP_transf_dom"/>
</dbReference>
<dbReference type="PROSITE" id="PS50910">
    <property type="entry name" value="HEPN"/>
    <property type="match status" value="1"/>
</dbReference>
<dbReference type="SUPFAM" id="SSF81593">
    <property type="entry name" value="Nucleotidyltransferase substrate binding subunit/domain"/>
    <property type="match status" value="1"/>
</dbReference>
<dbReference type="KEGG" id="pai:PAE0273"/>
<sequence length="245" mass="28309">MRREAVFWIREAWADLCSAKVLYGARRWNASAFYGHQAVEKALKSLYFVALRREPPNTHVLTELYREIKRAGIEFSPGLEERIAELNKFYSVSRYPDAAAGQPYEVVTKGDADRSLKTAEEVLELVENLLRAVGYEGTPSRILEIVNKFIRGIEETGIRVVEAYLFGSYARGDWIEESDVDLIIVSPDFGGMRWLDRLDLAAKVWLRLGLEKWVEVLPYTPEEFKRAREESAVVKDAERYWIKVR</sequence>
<protein>
    <recommendedName>
        <fullName evidence="1">HEPN domain-containing protein</fullName>
    </recommendedName>
</protein>
<dbReference type="AlphaFoldDB" id="Q8ZZG6"/>
<dbReference type="InterPro" id="IPR007842">
    <property type="entry name" value="HEPN_dom"/>
</dbReference>
<evidence type="ECO:0000313" key="2">
    <source>
        <dbReference type="EMBL" id="AAL62674.1"/>
    </source>
</evidence>
<dbReference type="RefSeq" id="WP_011007146.1">
    <property type="nucleotide sequence ID" value="NC_003364.1"/>
</dbReference>
<dbReference type="Gene3D" id="1.20.120.330">
    <property type="entry name" value="Nucleotidyltransferases domain 2"/>
    <property type="match status" value="1"/>
</dbReference>
<dbReference type="Pfam" id="PF01909">
    <property type="entry name" value="NTP_transf_2"/>
    <property type="match status" value="1"/>
</dbReference>
<dbReference type="PANTHER" id="PTHR43449:SF1">
    <property type="entry name" value="POLYMERASE BETA NUCLEOTIDYLTRANSFERASE DOMAIN-CONTAINING PROTEIN"/>
    <property type="match status" value="1"/>
</dbReference>
<accession>Q8ZZG6</accession>
<dbReference type="HOGENOM" id="CLU_1131646_0_0_2"/>
<organism evidence="2 3">
    <name type="scientific">Pyrobaculum aerophilum (strain ATCC 51768 / DSM 7523 / JCM 9630 / CIP 104966 / NBRC 100827 / IM2)</name>
    <dbReference type="NCBI Taxonomy" id="178306"/>
    <lineage>
        <taxon>Archaea</taxon>
        <taxon>Thermoproteota</taxon>
        <taxon>Thermoprotei</taxon>
        <taxon>Thermoproteales</taxon>
        <taxon>Thermoproteaceae</taxon>
        <taxon>Pyrobaculum</taxon>
    </lineage>
</organism>
<feature type="domain" description="HEPN" evidence="1">
    <location>
        <begin position="9"/>
        <end position="122"/>
    </location>
</feature>
<dbReference type="InParanoid" id="Q8ZZG6"/>
<dbReference type="PANTHER" id="PTHR43449">
    <property type="entry name" value="NUCLEOTIDYLTRANSFERASE"/>
    <property type="match status" value="1"/>
</dbReference>
<dbReference type="CDD" id="cd05403">
    <property type="entry name" value="NT_KNTase_like"/>
    <property type="match status" value="1"/>
</dbReference>
<evidence type="ECO:0000259" key="1">
    <source>
        <dbReference type="PROSITE" id="PS50910"/>
    </source>
</evidence>
<dbReference type="Pfam" id="PF05168">
    <property type="entry name" value="HEPN"/>
    <property type="match status" value="1"/>
</dbReference>
<gene>
    <name evidence="2" type="ordered locus">PAE0273</name>
</gene>
<dbReference type="Proteomes" id="UP000002439">
    <property type="component" value="Chromosome"/>
</dbReference>
<name>Q8ZZG6_PYRAE</name>
<proteinExistence type="predicted"/>
<dbReference type="eggNOG" id="arCOG01195">
    <property type="taxonomic scope" value="Archaea"/>
</dbReference>
<dbReference type="PATRIC" id="fig|178306.9.peg.200"/>
<reference evidence="2 3" key="1">
    <citation type="journal article" date="2002" name="Proc. Natl. Acad. Sci. U.S.A.">
        <title>Genome sequence of the hyperthermophilic crenarchaeon Pyrobaculum aerophilum.</title>
        <authorList>
            <person name="Fitz-Gibbon S.T."/>
            <person name="Ladner H."/>
            <person name="Kim U.J."/>
            <person name="Stetter K.O."/>
            <person name="Simon M.I."/>
            <person name="Miller J.H."/>
        </authorList>
    </citation>
    <scope>NUCLEOTIDE SEQUENCE [LARGE SCALE GENOMIC DNA]</scope>
    <source>
        <strain evidence="3">ATCC 51768 / DSM 7523 / JCM 9630 / CIP 104966 / NBRC 100827 / IM2</strain>
    </source>
</reference>
<dbReference type="eggNOG" id="arCOG01191">
    <property type="taxonomic scope" value="Archaea"/>
</dbReference>
<dbReference type="STRING" id="178306.PAE0273"/>
<keyword evidence="3" id="KW-1185">Reference proteome</keyword>
<dbReference type="SUPFAM" id="SSF81301">
    <property type="entry name" value="Nucleotidyltransferase"/>
    <property type="match status" value="1"/>
</dbReference>
<dbReference type="GO" id="GO:0016779">
    <property type="term" value="F:nucleotidyltransferase activity"/>
    <property type="evidence" value="ECO:0007669"/>
    <property type="project" value="InterPro"/>
</dbReference>
<dbReference type="InterPro" id="IPR043519">
    <property type="entry name" value="NT_sf"/>
</dbReference>
<dbReference type="EnsemblBacteria" id="AAL62674">
    <property type="protein sequence ID" value="AAL62674"/>
    <property type="gene ID" value="PAE0273"/>
</dbReference>
<dbReference type="SMART" id="SM00748">
    <property type="entry name" value="HEPN"/>
    <property type="match status" value="1"/>
</dbReference>
<dbReference type="Gene3D" id="3.30.460.10">
    <property type="entry name" value="Beta Polymerase, domain 2"/>
    <property type="match status" value="1"/>
</dbReference>
<dbReference type="GeneID" id="68225629"/>
<dbReference type="EMBL" id="AE009441">
    <property type="protein sequence ID" value="AAL62674.1"/>
    <property type="molecule type" value="Genomic_DNA"/>
</dbReference>